<name>A0ABX0IM60_9FLAO</name>
<organism evidence="11 12">
    <name type="scientific">Flavobacterium jejuense</name>
    <dbReference type="NCBI Taxonomy" id="1544455"/>
    <lineage>
        <taxon>Bacteria</taxon>
        <taxon>Pseudomonadati</taxon>
        <taxon>Bacteroidota</taxon>
        <taxon>Flavobacteriia</taxon>
        <taxon>Flavobacteriales</taxon>
        <taxon>Flavobacteriaceae</taxon>
        <taxon>Flavobacterium</taxon>
    </lineage>
</organism>
<protein>
    <submittedName>
        <fullName evidence="11">TonB-dependent receptor</fullName>
    </submittedName>
</protein>
<dbReference type="InterPro" id="IPR023997">
    <property type="entry name" value="TonB-dep_OMP_SusC/RagA_CS"/>
</dbReference>
<dbReference type="InterPro" id="IPR039426">
    <property type="entry name" value="TonB-dep_rcpt-like"/>
</dbReference>
<sequence length="1017" mass="111654">MRSNFLLIAFLLLTCMGFSQTVDISGSVYDSGTGEPIPSVNVFAKDYKIGTATDFDGNFTLSKVPIGVTLIFSYVGYTDYEYKVTKGEVIKINMLQDLKALEEIVVIGYGTKAKKDVTGSIAVVDSKTIEDLRPIKAEQALQGTVAGVYVSTSSGAPGSRIDIRIRGISSNGENGPLVLIDGYQGDMELLNPSDIESYTVLKDAQASVYGAKGANGVILITTKQGKRNTKTKVSFNSYTGFQESTRKLSLLNATEYALLLNESYANAGLTLPYPNVEGLGVGTNWQDKVFEKAPIINNDISISGGSETITYSFSASKINQEGIVGLEKSGFDRGTARLAIGVDLSDKVNLKTNLIYTDFNRQSLNENGLGSVLFNAINVPSVFSVYDTNGNYTLVPDTPGYGLEVINPLAQINNTYNSYNQERLNGSISLEYKMFKDLKLTSRYGFQRFNSVEKSFSMLINYGAGKVFNNVDQSTVSQNTQKISNYTFDFFAEYEKTIFEEHKFKLTVGGTLYEANSEGLYATGYNVPYNSWEYADIALANGLPTNPIKTNGSYKSTPYKRPSLFATLDYDFKKKYLLSFIARRDQSSNFGPDFSVAYFKSVLGGWIISDEDFFNNESLVNFLKLRASYGTLGNDAIPGDAYRSLLTGESEYIFNGSLQSGTAVGVLTNPSVKWETDTKFDVGFDSKMFDNKLEITADYYNNTRKDLLIRNTPVTGTAGGSAPGSGNPTVNAGTVKNNGFELALNYKDNVKDFNYSLGFNITTINNKVTQVNNSTGFIESGAFGIGQPSPTRMQVGETIGSFYGYETDGIFQNQAEVNAHPSQLALGAQAQPGDIRYKDSNGDGVINSDDRIFIGKPIADYTLGFNINLKYKNFDFVGYSYASVGNDMIRNYERTENKLNKLNYILGRWTGEGTSNDVPRVTAGASSNNVFSDYFVEDASFLRIQNIQLGYSLPSSLIEKVKLTKVRLYASVNNVYTFTKYRGFDPAANSGDPISGGIDYGFYPNPRTYMLGLNVNF</sequence>
<dbReference type="SUPFAM" id="SSF56935">
    <property type="entry name" value="Porins"/>
    <property type="match status" value="1"/>
</dbReference>
<dbReference type="InterPro" id="IPR023996">
    <property type="entry name" value="TonB-dep_OMP_SusC/RagA"/>
</dbReference>
<evidence type="ECO:0000256" key="8">
    <source>
        <dbReference type="PROSITE-ProRule" id="PRU01360"/>
    </source>
</evidence>
<keyword evidence="7 8" id="KW-0998">Cell outer membrane</keyword>
<evidence type="ECO:0000313" key="12">
    <source>
        <dbReference type="Proteomes" id="UP000817854"/>
    </source>
</evidence>
<keyword evidence="11" id="KW-0675">Receptor</keyword>
<comment type="caution">
    <text evidence="11">The sequence shown here is derived from an EMBL/GenBank/DDBJ whole genome shotgun (WGS) entry which is preliminary data.</text>
</comment>
<dbReference type="Pfam" id="PF07715">
    <property type="entry name" value="Plug"/>
    <property type="match status" value="1"/>
</dbReference>
<dbReference type="RefSeq" id="WP_140960257.1">
    <property type="nucleotide sequence ID" value="NZ_VEVQ02000002.1"/>
</dbReference>
<dbReference type="Proteomes" id="UP000817854">
    <property type="component" value="Unassembled WGS sequence"/>
</dbReference>
<dbReference type="Gene3D" id="2.60.40.1120">
    <property type="entry name" value="Carboxypeptidase-like, regulatory domain"/>
    <property type="match status" value="1"/>
</dbReference>
<gene>
    <name evidence="11" type="ORF">FIA58_003855</name>
</gene>
<comment type="similarity">
    <text evidence="8">Belongs to the TonB-dependent receptor family.</text>
</comment>
<reference evidence="12" key="1">
    <citation type="submission" date="2019-05" db="EMBL/GenBank/DDBJ databases">
        <title>Flavobacterium profundi sp. nov., isolated from a deep-sea seamount.</title>
        <authorList>
            <person name="Zhang D.-C."/>
        </authorList>
    </citation>
    <scope>NUCLEOTIDE SEQUENCE [LARGE SCALE GENOMIC DNA]</scope>
    <source>
        <strain evidence="12">EC11</strain>
    </source>
</reference>
<dbReference type="NCBIfam" id="TIGR04056">
    <property type="entry name" value="OMP_RagA_SusC"/>
    <property type="match status" value="1"/>
</dbReference>
<keyword evidence="6 8" id="KW-0472">Membrane</keyword>
<keyword evidence="3 8" id="KW-1134">Transmembrane beta strand</keyword>
<evidence type="ECO:0000256" key="5">
    <source>
        <dbReference type="ARBA" id="ARBA00022729"/>
    </source>
</evidence>
<dbReference type="PANTHER" id="PTHR30069">
    <property type="entry name" value="TONB-DEPENDENT OUTER MEMBRANE RECEPTOR"/>
    <property type="match status" value="1"/>
</dbReference>
<evidence type="ECO:0000313" key="11">
    <source>
        <dbReference type="EMBL" id="NHN24803.1"/>
    </source>
</evidence>
<dbReference type="Gene3D" id="2.40.170.20">
    <property type="entry name" value="TonB-dependent receptor, beta-barrel domain"/>
    <property type="match status" value="1"/>
</dbReference>
<keyword evidence="5 9" id="KW-0732">Signal</keyword>
<keyword evidence="2 8" id="KW-0813">Transport</keyword>
<evidence type="ECO:0000256" key="7">
    <source>
        <dbReference type="ARBA" id="ARBA00023237"/>
    </source>
</evidence>
<dbReference type="SUPFAM" id="SSF49464">
    <property type="entry name" value="Carboxypeptidase regulatory domain-like"/>
    <property type="match status" value="1"/>
</dbReference>
<reference evidence="11 12" key="2">
    <citation type="submission" date="2019-05" db="EMBL/GenBank/DDBJ databases">
        <authorList>
            <person name="Lianzixin W."/>
        </authorList>
    </citation>
    <scope>NUCLEOTIDE SEQUENCE [LARGE SCALE GENOMIC DNA]</scope>
    <source>
        <strain evidence="11 12">EC11</strain>
    </source>
</reference>
<dbReference type="EMBL" id="VEVQ02000002">
    <property type="protein sequence ID" value="NHN24803.1"/>
    <property type="molecule type" value="Genomic_DNA"/>
</dbReference>
<dbReference type="PROSITE" id="PS52016">
    <property type="entry name" value="TONB_DEPENDENT_REC_3"/>
    <property type="match status" value="1"/>
</dbReference>
<evidence type="ECO:0000259" key="10">
    <source>
        <dbReference type="Pfam" id="PF07715"/>
    </source>
</evidence>
<evidence type="ECO:0000256" key="1">
    <source>
        <dbReference type="ARBA" id="ARBA00004571"/>
    </source>
</evidence>
<dbReference type="InterPro" id="IPR037066">
    <property type="entry name" value="Plug_dom_sf"/>
</dbReference>
<feature type="domain" description="TonB-dependent receptor plug" evidence="10">
    <location>
        <begin position="114"/>
        <end position="217"/>
    </location>
</feature>
<comment type="subcellular location">
    <subcellularLocation>
        <location evidence="1 8">Cell outer membrane</location>
        <topology evidence="1 8">Multi-pass membrane protein</topology>
    </subcellularLocation>
</comment>
<evidence type="ECO:0000256" key="3">
    <source>
        <dbReference type="ARBA" id="ARBA00022452"/>
    </source>
</evidence>
<evidence type="ECO:0000256" key="4">
    <source>
        <dbReference type="ARBA" id="ARBA00022692"/>
    </source>
</evidence>
<dbReference type="Gene3D" id="2.170.130.10">
    <property type="entry name" value="TonB-dependent receptor, plug domain"/>
    <property type="match status" value="1"/>
</dbReference>
<evidence type="ECO:0000256" key="2">
    <source>
        <dbReference type="ARBA" id="ARBA00022448"/>
    </source>
</evidence>
<proteinExistence type="inferred from homology"/>
<dbReference type="InterPro" id="IPR008969">
    <property type="entry name" value="CarboxyPept-like_regulatory"/>
</dbReference>
<dbReference type="NCBIfam" id="TIGR04057">
    <property type="entry name" value="SusC_RagA_signa"/>
    <property type="match status" value="1"/>
</dbReference>
<reference evidence="11 12" key="3">
    <citation type="submission" date="2020-02" db="EMBL/GenBank/DDBJ databases">
        <title>Flavobacterium profundi sp. nov., isolated from a deep-sea seamount.</title>
        <authorList>
            <person name="Zhang D.-C."/>
        </authorList>
    </citation>
    <scope>NUCLEOTIDE SEQUENCE [LARGE SCALE GENOMIC DNA]</scope>
    <source>
        <strain evidence="11 12">EC11</strain>
    </source>
</reference>
<dbReference type="PANTHER" id="PTHR30069:SF29">
    <property type="entry name" value="HEMOGLOBIN AND HEMOGLOBIN-HAPTOGLOBIN-BINDING PROTEIN 1-RELATED"/>
    <property type="match status" value="1"/>
</dbReference>
<keyword evidence="4 8" id="KW-0812">Transmembrane</keyword>
<feature type="chain" id="PRO_5045145812" evidence="9">
    <location>
        <begin position="22"/>
        <end position="1017"/>
    </location>
</feature>
<dbReference type="InterPro" id="IPR036942">
    <property type="entry name" value="Beta-barrel_TonB_sf"/>
</dbReference>
<dbReference type="InterPro" id="IPR012910">
    <property type="entry name" value="Plug_dom"/>
</dbReference>
<accession>A0ABX0IM60</accession>
<keyword evidence="12" id="KW-1185">Reference proteome</keyword>
<feature type="signal peptide" evidence="9">
    <location>
        <begin position="1"/>
        <end position="21"/>
    </location>
</feature>
<evidence type="ECO:0000256" key="6">
    <source>
        <dbReference type="ARBA" id="ARBA00023136"/>
    </source>
</evidence>
<evidence type="ECO:0000256" key="9">
    <source>
        <dbReference type="SAM" id="SignalP"/>
    </source>
</evidence>
<dbReference type="Pfam" id="PF13715">
    <property type="entry name" value="CarbopepD_reg_2"/>
    <property type="match status" value="1"/>
</dbReference>